<sequence length="282" mass="29725">MNKWIAGARPKTLPAAIAPVAVGTALAGNNMDPLLALLALLVSLSLQIGVNYANDYSDGIKGTDDNRIGPMRLVATGAASAHHVKIAAYLALSSAAVFGLILSLQTTLWFIAIGALAIAAAWGYTGWKNPYGYFGFGELAVFVFFGLVATMGTYFAQTGTLTFDSLIVAIPMGSLSCALLAINNLRDRAADELVGKRTLAVRLGDSSARTAFIALLLLSHLSVIFLFKPWTLLTLLLIPMTYSLIKAMRSGAIGGALIPLLGRTGKLQLRFAILLSLGLLLS</sequence>
<comment type="function">
    <text evidence="8">Conversion of 1,4-dihydroxy-2-naphthoate (DHNA) to demethylmenaquinone (DMK).</text>
</comment>
<evidence type="ECO:0000256" key="4">
    <source>
        <dbReference type="ARBA" id="ARBA00022679"/>
    </source>
</evidence>
<dbReference type="AlphaFoldDB" id="A0A249LH15"/>
<feature type="transmembrane region" description="Helical" evidence="8">
    <location>
        <begin position="73"/>
        <end position="102"/>
    </location>
</feature>
<dbReference type="InterPro" id="IPR004657">
    <property type="entry name" value="MenA"/>
</dbReference>
<dbReference type="PIRSF" id="PIRSF005355">
    <property type="entry name" value="UBIAD1"/>
    <property type="match status" value="1"/>
</dbReference>
<keyword evidence="3 8" id="KW-1003">Cell membrane</keyword>
<comment type="caution">
    <text evidence="8">Lacks conserved residue(s) required for the propagation of feature annotation.</text>
</comment>
<dbReference type="InterPro" id="IPR000537">
    <property type="entry name" value="UbiA_prenyltransferase"/>
</dbReference>
<feature type="transmembrane region" description="Helical" evidence="8">
    <location>
        <begin position="206"/>
        <end position="227"/>
    </location>
</feature>
<keyword evidence="2 8" id="KW-0474">Menaquinone biosynthesis</keyword>
<dbReference type="GO" id="GO:0005886">
    <property type="term" value="C:plasma membrane"/>
    <property type="evidence" value="ECO:0007669"/>
    <property type="project" value="UniProtKB-SubCell"/>
</dbReference>
<name>A0A249LH15_9ACTN</name>
<dbReference type="HAMAP" id="MF_01937">
    <property type="entry name" value="MenA_1"/>
    <property type="match status" value="1"/>
</dbReference>
<evidence type="ECO:0000256" key="5">
    <source>
        <dbReference type="ARBA" id="ARBA00022692"/>
    </source>
</evidence>
<feature type="transmembrane region" description="Helical" evidence="8">
    <location>
        <begin position="139"/>
        <end position="157"/>
    </location>
</feature>
<dbReference type="RefSeq" id="WP_095698532.1">
    <property type="nucleotide sequence ID" value="NZ_CP016782.1"/>
</dbReference>
<dbReference type="EMBL" id="CP016782">
    <property type="protein sequence ID" value="ASY28224.1"/>
    <property type="molecule type" value="Genomic_DNA"/>
</dbReference>
<evidence type="ECO:0000256" key="1">
    <source>
        <dbReference type="ARBA" id="ARBA00004141"/>
    </source>
</evidence>
<comment type="pathway">
    <text evidence="8">Quinol/quinone metabolism; menaquinone biosynthesis; menaquinol from 1,4-dihydroxy-2-naphthoate: step 1/2.</text>
</comment>
<comment type="similarity">
    <text evidence="8">Belongs to the MenA family. Type 1 subfamily.</text>
</comment>
<comment type="catalytic activity">
    <reaction evidence="8">
        <text>an all-trans-polyprenyl diphosphate + 1,4-dihydroxy-2-naphthoate + H(+) = a 2-demethylmenaquinol + CO2 + diphosphate</text>
        <dbReference type="Rhea" id="RHEA:26478"/>
        <dbReference type="Rhea" id="RHEA-COMP:9563"/>
        <dbReference type="Rhea" id="RHEA-COMP:9564"/>
        <dbReference type="ChEBI" id="CHEBI:11173"/>
        <dbReference type="ChEBI" id="CHEBI:15378"/>
        <dbReference type="ChEBI" id="CHEBI:16526"/>
        <dbReference type="ChEBI" id="CHEBI:33019"/>
        <dbReference type="ChEBI" id="CHEBI:55437"/>
        <dbReference type="ChEBI" id="CHEBI:58914"/>
        <dbReference type="EC" id="2.5.1.74"/>
    </reaction>
</comment>
<evidence type="ECO:0000256" key="2">
    <source>
        <dbReference type="ARBA" id="ARBA00022428"/>
    </source>
</evidence>
<dbReference type="UniPathway" id="UPA00079">
    <property type="reaction ID" value="UER00168"/>
</dbReference>
<dbReference type="GO" id="GO:0009234">
    <property type="term" value="P:menaquinone biosynthetic process"/>
    <property type="evidence" value="ECO:0007669"/>
    <property type="project" value="UniProtKB-UniRule"/>
</dbReference>
<keyword evidence="5 8" id="KW-0812">Transmembrane</keyword>
<dbReference type="PANTHER" id="PTHR13929">
    <property type="entry name" value="1,4-DIHYDROXY-2-NAPHTHOATE OCTAPRENYLTRANSFERASE"/>
    <property type="match status" value="1"/>
</dbReference>
<dbReference type="GO" id="GO:0042371">
    <property type="term" value="P:vitamin K biosynthetic process"/>
    <property type="evidence" value="ECO:0007669"/>
    <property type="project" value="TreeGrafter"/>
</dbReference>
<evidence type="ECO:0000256" key="3">
    <source>
        <dbReference type="ARBA" id="ARBA00022475"/>
    </source>
</evidence>
<dbReference type="EC" id="2.5.1.74" evidence="8 9"/>
<keyword evidence="6 8" id="KW-1133">Transmembrane helix</keyword>
<feature type="transmembrane region" description="Helical" evidence="8">
    <location>
        <begin position="108"/>
        <end position="127"/>
    </location>
</feature>
<feature type="transmembrane region" description="Helical" evidence="8">
    <location>
        <begin position="163"/>
        <end position="185"/>
    </location>
</feature>
<dbReference type="Pfam" id="PF01040">
    <property type="entry name" value="UbiA"/>
    <property type="match status" value="1"/>
</dbReference>
<reference evidence="10 11" key="1">
    <citation type="submission" date="2016-07" db="EMBL/GenBank/DDBJ databases">
        <title>High microdiversification within the ubiquitous acI lineage of Actinobacteria.</title>
        <authorList>
            <person name="Neuenschwander S.M."/>
            <person name="Salcher M."/>
            <person name="Ghai R."/>
            <person name="Pernthaler J."/>
        </authorList>
    </citation>
    <scope>NUCLEOTIDE SEQUENCE [LARGE SCALE GENOMIC DNA]</scope>
    <source>
        <strain evidence="10">MMS-VB-114</strain>
    </source>
</reference>
<evidence type="ECO:0000256" key="6">
    <source>
        <dbReference type="ARBA" id="ARBA00022989"/>
    </source>
</evidence>
<keyword evidence="4 8" id="KW-0808">Transferase</keyword>
<dbReference type="OrthoDB" id="9767568at2"/>
<comment type="subcellular location">
    <subcellularLocation>
        <location evidence="8">Cell membrane</location>
        <topology evidence="8">Multi-pass membrane protein</topology>
    </subcellularLocation>
    <subcellularLocation>
        <location evidence="1">Membrane</location>
        <topology evidence="1">Multi-pass membrane protein</topology>
    </subcellularLocation>
</comment>
<proteinExistence type="inferred from homology"/>
<protein>
    <recommendedName>
        <fullName evidence="8 9">1,4-dihydroxy-2-naphthoate octaprenyltransferase</fullName>
        <shortName evidence="8">DHNA-octaprenyltransferase</shortName>
        <ecNumber evidence="8 9">2.5.1.74</ecNumber>
    </recommendedName>
</protein>
<dbReference type="NCBIfam" id="TIGR00751">
    <property type="entry name" value="menA"/>
    <property type="match status" value="1"/>
</dbReference>
<keyword evidence="7 8" id="KW-0472">Membrane</keyword>
<gene>
    <name evidence="8" type="primary">menA</name>
    <name evidence="10" type="ORF">PHILAsVB114_06375</name>
</gene>
<dbReference type="PANTHER" id="PTHR13929:SF0">
    <property type="entry name" value="UBIA PRENYLTRANSFERASE DOMAIN-CONTAINING PROTEIN 1"/>
    <property type="match status" value="1"/>
</dbReference>
<dbReference type="GO" id="GO:0046428">
    <property type="term" value="F:1,4-dihydroxy-2-naphthoate polyprenyltransferase activity"/>
    <property type="evidence" value="ECO:0007669"/>
    <property type="project" value="UniProtKB-UniRule"/>
</dbReference>
<dbReference type="KEGG" id="plim:PHILAsVB114_06375"/>
<evidence type="ECO:0000256" key="9">
    <source>
        <dbReference type="NCBIfam" id="TIGR00751"/>
    </source>
</evidence>
<dbReference type="CDD" id="cd13962">
    <property type="entry name" value="PT_UbiA_UBIAD1"/>
    <property type="match status" value="1"/>
</dbReference>
<accession>A0A249LH15</accession>
<evidence type="ECO:0000256" key="7">
    <source>
        <dbReference type="ARBA" id="ARBA00023136"/>
    </source>
</evidence>
<organism evidence="10 11">
    <name type="scientific">Candidatus Planktophila limnetica</name>
    <dbReference type="NCBI Taxonomy" id="573600"/>
    <lineage>
        <taxon>Bacteria</taxon>
        <taxon>Bacillati</taxon>
        <taxon>Actinomycetota</taxon>
        <taxon>Actinomycetes</taxon>
        <taxon>Candidatus Nanopelagicales</taxon>
        <taxon>Candidatus Nanopelagicaceae</taxon>
        <taxon>Candidatus Planktophila</taxon>
    </lineage>
</organism>
<dbReference type="InterPro" id="IPR044878">
    <property type="entry name" value="UbiA_sf"/>
</dbReference>
<dbReference type="NCBIfam" id="NF004751">
    <property type="entry name" value="PRK06080.1-3"/>
    <property type="match status" value="1"/>
</dbReference>
<keyword evidence="11" id="KW-1185">Reference proteome</keyword>
<evidence type="ECO:0000313" key="11">
    <source>
        <dbReference type="Proteomes" id="UP000217221"/>
    </source>
</evidence>
<dbReference type="InterPro" id="IPR026046">
    <property type="entry name" value="UBIAD1"/>
</dbReference>
<evidence type="ECO:0000313" key="10">
    <source>
        <dbReference type="EMBL" id="ASY28224.1"/>
    </source>
</evidence>
<dbReference type="Proteomes" id="UP000217221">
    <property type="component" value="Chromosome"/>
</dbReference>
<evidence type="ECO:0000256" key="8">
    <source>
        <dbReference type="HAMAP-Rule" id="MF_01937"/>
    </source>
</evidence>
<dbReference type="Gene3D" id="1.10.357.140">
    <property type="entry name" value="UbiA prenyltransferase"/>
    <property type="match status" value="2"/>
</dbReference>